<dbReference type="InterPro" id="IPR000315">
    <property type="entry name" value="Znf_B-box"/>
</dbReference>
<evidence type="ECO:0000256" key="8">
    <source>
        <dbReference type="PROSITE-ProRule" id="PRU00357"/>
    </source>
</evidence>
<evidence type="ECO:0000256" key="5">
    <source>
        <dbReference type="ARBA" id="ARBA00022833"/>
    </source>
</evidence>
<dbReference type="InterPro" id="IPR045281">
    <property type="entry name" value="CONSTANS-like"/>
</dbReference>
<comment type="caution">
    <text evidence="11">The sequence shown here is derived from an EMBL/GenBank/DDBJ whole genome shotgun (WGS) entry which is preliminary data.</text>
</comment>
<dbReference type="InterPro" id="IPR010402">
    <property type="entry name" value="CCT_domain"/>
</dbReference>
<dbReference type="PROSITE" id="PS50119">
    <property type="entry name" value="ZF_BBOX"/>
    <property type="match status" value="2"/>
</dbReference>
<protein>
    <submittedName>
        <fullName evidence="11">Uncharacterized protein</fullName>
    </submittedName>
</protein>
<evidence type="ECO:0000256" key="6">
    <source>
        <dbReference type="ARBA" id="ARBA00023242"/>
    </source>
</evidence>
<evidence type="ECO:0000256" key="1">
    <source>
        <dbReference type="ARBA" id="ARBA00004123"/>
    </source>
</evidence>
<evidence type="ECO:0000256" key="3">
    <source>
        <dbReference type="ARBA" id="ARBA00022723"/>
    </source>
</evidence>
<organism evidence="11 12">
    <name type="scientific">Nepenthes gracilis</name>
    <name type="common">Slender pitcher plant</name>
    <dbReference type="NCBI Taxonomy" id="150966"/>
    <lineage>
        <taxon>Eukaryota</taxon>
        <taxon>Viridiplantae</taxon>
        <taxon>Streptophyta</taxon>
        <taxon>Embryophyta</taxon>
        <taxon>Tracheophyta</taxon>
        <taxon>Spermatophyta</taxon>
        <taxon>Magnoliopsida</taxon>
        <taxon>eudicotyledons</taxon>
        <taxon>Gunneridae</taxon>
        <taxon>Pentapetalae</taxon>
        <taxon>Caryophyllales</taxon>
        <taxon>Nepenthaceae</taxon>
        <taxon>Nepenthes</taxon>
    </lineage>
</organism>
<comment type="subcellular location">
    <subcellularLocation>
        <location evidence="1 8">Nucleus</location>
    </subcellularLocation>
</comment>
<dbReference type="CDD" id="cd19821">
    <property type="entry name" value="Bbox1_BBX-like"/>
    <property type="match status" value="2"/>
</dbReference>
<dbReference type="GO" id="GO:0003700">
    <property type="term" value="F:DNA-binding transcription factor activity"/>
    <property type="evidence" value="ECO:0007669"/>
    <property type="project" value="TreeGrafter"/>
</dbReference>
<keyword evidence="4 7" id="KW-0863">Zinc-finger</keyword>
<evidence type="ECO:0000256" key="7">
    <source>
        <dbReference type="PROSITE-ProRule" id="PRU00024"/>
    </source>
</evidence>
<dbReference type="InterPro" id="IPR049808">
    <property type="entry name" value="CONSTANS-like_Bbox1"/>
</dbReference>
<dbReference type="GO" id="GO:0008270">
    <property type="term" value="F:zinc ion binding"/>
    <property type="evidence" value="ECO:0007669"/>
    <property type="project" value="UniProtKB-KW"/>
</dbReference>
<evidence type="ECO:0000256" key="2">
    <source>
        <dbReference type="ARBA" id="ARBA00010024"/>
    </source>
</evidence>
<evidence type="ECO:0000256" key="4">
    <source>
        <dbReference type="ARBA" id="ARBA00022771"/>
    </source>
</evidence>
<dbReference type="AlphaFoldDB" id="A0AAD3STD5"/>
<gene>
    <name evidence="11" type="ORF">Nepgr_018471</name>
</gene>
<keyword evidence="3" id="KW-0479">Metal-binding</keyword>
<dbReference type="Proteomes" id="UP001279734">
    <property type="component" value="Unassembled WGS sequence"/>
</dbReference>
<evidence type="ECO:0000259" key="10">
    <source>
        <dbReference type="PROSITE" id="PS51017"/>
    </source>
</evidence>
<evidence type="ECO:0000259" key="9">
    <source>
        <dbReference type="PROSITE" id="PS50119"/>
    </source>
</evidence>
<dbReference type="PANTHER" id="PTHR31319">
    <property type="entry name" value="ZINC FINGER PROTEIN CONSTANS-LIKE 4"/>
    <property type="match status" value="1"/>
</dbReference>
<feature type="domain" description="CCT" evidence="10">
    <location>
        <begin position="301"/>
        <end position="343"/>
    </location>
</feature>
<dbReference type="GO" id="GO:0005634">
    <property type="term" value="C:nucleus"/>
    <property type="evidence" value="ECO:0007669"/>
    <property type="project" value="UniProtKB-SubCell"/>
</dbReference>
<evidence type="ECO:0000313" key="11">
    <source>
        <dbReference type="EMBL" id="GMH16630.1"/>
    </source>
</evidence>
<name>A0AAD3STD5_NEPGR</name>
<proteinExistence type="inferred from homology"/>
<dbReference type="PANTHER" id="PTHR31319:SF77">
    <property type="entry name" value="ZINC FINGER PROTEIN CONSTANS-LIKE 4"/>
    <property type="match status" value="1"/>
</dbReference>
<evidence type="ECO:0000313" key="12">
    <source>
        <dbReference type="Proteomes" id="UP001279734"/>
    </source>
</evidence>
<sequence length="374" mass="40561">MELEGIHVGGFLSGWGLAAKPCDSCRSAGALLFCRADSAFLCAGCDSKIHAANGLASRHERVWMCEVCEQEPAAVTCKADAAVLCATCDQDIHSANPLSRRHERVPVVPLFDSADAAAAVAKSALATDLLVPDDVLKPTADETTLIAAAEREEADACLIPNVSTKVTGDFLYSDIDPFLDFNYNSPNLDIKPQGQDRNLAAASDGVVPAQQEGNLNYSVIHPLANFFDIDFTRSKLSPFSYSTQCVGHSISSSDVGVVPDGNSNSISEVSNCVFSKSTSRGLDGCSGVSIIQPAQLVRMDREARVLRYREKRKNRKFEKTIRYASRKAYAETRPRIKGRFAKRREIEADADHIYGAGSDDFMVDHRAFGVVPSF</sequence>
<dbReference type="Pfam" id="PF00643">
    <property type="entry name" value="zf-B_box"/>
    <property type="match status" value="1"/>
</dbReference>
<dbReference type="PROSITE" id="PS51017">
    <property type="entry name" value="CCT"/>
    <property type="match status" value="1"/>
</dbReference>
<reference evidence="11" key="1">
    <citation type="submission" date="2023-05" db="EMBL/GenBank/DDBJ databases">
        <title>Nepenthes gracilis genome sequencing.</title>
        <authorList>
            <person name="Fukushima K."/>
        </authorList>
    </citation>
    <scope>NUCLEOTIDE SEQUENCE</scope>
    <source>
        <strain evidence="11">SING2019-196</strain>
    </source>
</reference>
<feature type="domain" description="B box-type" evidence="9">
    <location>
        <begin position="17"/>
        <end position="64"/>
    </location>
</feature>
<dbReference type="Pfam" id="PF06203">
    <property type="entry name" value="CCT"/>
    <property type="match status" value="1"/>
</dbReference>
<accession>A0AAD3STD5</accession>
<comment type="similarity">
    <text evidence="2">Belongs to the CONSTANS family.</text>
</comment>
<dbReference type="GO" id="GO:0009909">
    <property type="term" value="P:regulation of flower development"/>
    <property type="evidence" value="ECO:0007669"/>
    <property type="project" value="InterPro"/>
</dbReference>
<dbReference type="EMBL" id="BSYO01000016">
    <property type="protein sequence ID" value="GMH16630.1"/>
    <property type="molecule type" value="Genomic_DNA"/>
</dbReference>
<keyword evidence="12" id="KW-1185">Reference proteome</keyword>
<dbReference type="SMART" id="SM00336">
    <property type="entry name" value="BBOX"/>
    <property type="match status" value="2"/>
</dbReference>
<feature type="domain" description="B box-type" evidence="9">
    <location>
        <begin position="60"/>
        <end position="107"/>
    </location>
</feature>
<keyword evidence="5" id="KW-0862">Zinc</keyword>
<keyword evidence="6 8" id="KW-0539">Nucleus</keyword>